<dbReference type="InterPro" id="IPR036938">
    <property type="entry name" value="PAP2/HPO_sf"/>
</dbReference>
<name>A0A398CJ90_9BACL</name>
<dbReference type="Pfam" id="PF14378">
    <property type="entry name" value="PAP2_3"/>
    <property type="match status" value="1"/>
</dbReference>
<reference evidence="3 4" key="1">
    <citation type="submission" date="2018-09" db="EMBL/GenBank/DDBJ databases">
        <title>Cohnella cavernae sp. nov., isolated from a karst cave.</title>
        <authorList>
            <person name="Zhu H."/>
        </authorList>
    </citation>
    <scope>NUCLEOTIDE SEQUENCE [LARGE SCALE GENOMIC DNA]</scope>
    <source>
        <strain evidence="3 4">K2E09-144</strain>
    </source>
</reference>
<proteinExistence type="predicted"/>
<evidence type="ECO:0000259" key="2">
    <source>
        <dbReference type="Pfam" id="PF14378"/>
    </source>
</evidence>
<dbReference type="InterPro" id="IPR026841">
    <property type="entry name" value="Aur1/Ipt1"/>
</dbReference>
<feature type="transmembrane region" description="Helical" evidence="1">
    <location>
        <begin position="12"/>
        <end position="32"/>
    </location>
</feature>
<keyword evidence="1" id="KW-1133">Transmembrane helix</keyword>
<feature type="domain" description="Inositolphosphotransferase Aur1/Ipt1" evidence="2">
    <location>
        <begin position="51"/>
        <end position="195"/>
    </location>
</feature>
<gene>
    <name evidence="3" type="ORF">D3H35_15685</name>
</gene>
<evidence type="ECO:0000313" key="3">
    <source>
        <dbReference type="EMBL" id="RIE02182.1"/>
    </source>
</evidence>
<feature type="transmembrane region" description="Helical" evidence="1">
    <location>
        <begin position="52"/>
        <end position="74"/>
    </location>
</feature>
<evidence type="ECO:0000256" key="1">
    <source>
        <dbReference type="SAM" id="Phobius"/>
    </source>
</evidence>
<feature type="transmembrane region" description="Helical" evidence="1">
    <location>
        <begin position="183"/>
        <end position="203"/>
    </location>
</feature>
<feature type="transmembrane region" description="Helical" evidence="1">
    <location>
        <begin position="81"/>
        <end position="100"/>
    </location>
</feature>
<sequence length="220" mass="26093">MLQRVRDIQWKKYTPLIFMLVFPFLGMMYKWTNRSDQDVSSLVTSIDQAIPFIKYFSLPYSIWIFYIYVCLVYFFRKDVNVYFRALLTYIVCALVCYMIYSVFQTTVPRPALTGNDPFTRLMEYIYNRDQPFNCFPSIHCFSSYMVMRMLWTSQFRNKWNMILITGMSSLIILSTLFVKQHVILDAVSGILLVEIVVPIIVLGERLVKVSRARQNRSYEA</sequence>
<feature type="transmembrane region" description="Helical" evidence="1">
    <location>
        <begin position="130"/>
        <end position="147"/>
    </location>
</feature>
<keyword evidence="1" id="KW-0812">Transmembrane</keyword>
<dbReference type="GO" id="GO:0016020">
    <property type="term" value="C:membrane"/>
    <property type="evidence" value="ECO:0007669"/>
    <property type="project" value="UniProtKB-SubCell"/>
</dbReference>
<organism evidence="3 4">
    <name type="scientific">Cohnella faecalis</name>
    <dbReference type="NCBI Taxonomy" id="2315694"/>
    <lineage>
        <taxon>Bacteria</taxon>
        <taxon>Bacillati</taxon>
        <taxon>Bacillota</taxon>
        <taxon>Bacilli</taxon>
        <taxon>Bacillales</taxon>
        <taxon>Paenibacillaceae</taxon>
        <taxon>Cohnella</taxon>
    </lineage>
</organism>
<accession>A0A398CJ90</accession>
<feature type="transmembrane region" description="Helical" evidence="1">
    <location>
        <begin position="159"/>
        <end position="177"/>
    </location>
</feature>
<dbReference type="Proteomes" id="UP000266340">
    <property type="component" value="Unassembled WGS sequence"/>
</dbReference>
<dbReference type="SUPFAM" id="SSF48317">
    <property type="entry name" value="Acid phosphatase/Vanadium-dependent haloperoxidase"/>
    <property type="match status" value="1"/>
</dbReference>
<dbReference type="EMBL" id="QXJM01000039">
    <property type="protein sequence ID" value="RIE02182.1"/>
    <property type="molecule type" value="Genomic_DNA"/>
</dbReference>
<keyword evidence="4" id="KW-1185">Reference proteome</keyword>
<protein>
    <submittedName>
        <fullName evidence="3">Phosphatase PAP2 family protein</fullName>
    </submittedName>
</protein>
<dbReference type="OrthoDB" id="9790723at2"/>
<dbReference type="AlphaFoldDB" id="A0A398CJ90"/>
<comment type="caution">
    <text evidence="3">The sequence shown here is derived from an EMBL/GenBank/DDBJ whole genome shotgun (WGS) entry which is preliminary data.</text>
</comment>
<dbReference type="RefSeq" id="WP_119150220.1">
    <property type="nucleotide sequence ID" value="NZ_JBHSOV010000001.1"/>
</dbReference>
<keyword evidence="1" id="KW-0472">Membrane</keyword>
<evidence type="ECO:0000313" key="4">
    <source>
        <dbReference type="Proteomes" id="UP000266340"/>
    </source>
</evidence>